<dbReference type="Proteomes" id="UP001221757">
    <property type="component" value="Unassembled WGS sequence"/>
</dbReference>
<organism evidence="2 3">
    <name type="scientific">Mycena rosella</name>
    <name type="common">Pink bonnet</name>
    <name type="synonym">Agaricus rosellus</name>
    <dbReference type="NCBI Taxonomy" id="1033263"/>
    <lineage>
        <taxon>Eukaryota</taxon>
        <taxon>Fungi</taxon>
        <taxon>Dikarya</taxon>
        <taxon>Basidiomycota</taxon>
        <taxon>Agaricomycotina</taxon>
        <taxon>Agaricomycetes</taxon>
        <taxon>Agaricomycetidae</taxon>
        <taxon>Agaricales</taxon>
        <taxon>Marasmiineae</taxon>
        <taxon>Mycenaceae</taxon>
        <taxon>Mycena</taxon>
    </lineage>
</organism>
<dbReference type="EMBL" id="JARKIE010000089">
    <property type="protein sequence ID" value="KAJ7687289.1"/>
    <property type="molecule type" value="Genomic_DNA"/>
</dbReference>
<reference evidence="2" key="1">
    <citation type="submission" date="2023-03" db="EMBL/GenBank/DDBJ databases">
        <title>Massive genome expansion in bonnet fungi (Mycena s.s.) driven by repeated elements and novel gene families across ecological guilds.</title>
        <authorList>
            <consortium name="Lawrence Berkeley National Laboratory"/>
            <person name="Harder C.B."/>
            <person name="Miyauchi S."/>
            <person name="Viragh M."/>
            <person name="Kuo A."/>
            <person name="Thoen E."/>
            <person name="Andreopoulos B."/>
            <person name="Lu D."/>
            <person name="Skrede I."/>
            <person name="Drula E."/>
            <person name="Henrissat B."/>
            <person name="Morin E."/>
            <person name="Kohler A."/>
            <person name="Barry K."/>
            <person name="LaButti K."/>
            <person name="Morin E."/>
            <person name="Salamov A."/>
            <person name="Lipzen A."/>
            <person name="Mereny Z."/>
            <person name="Hegedus B."/>
            <person name="Baldrian P."/>
            <person name="Stursova M."/>
            <person name="Weitz H."/>
            <person name="Taylor A."/>
            <person name="Grigoriev I.V."/>
            <person name="Nagy L.G."/>
            <person name="Martin F."/>
            <person name="Kauserud H."/>
        </authorList>
    </citation>
    <scope>NUCLEOTIDE SEQUENCE</scope>
    <source>
        <strain evidence="2">CBHHK067</strain>
    </source>
</reference>
<feature type="region of interest" description="Disordered" evidence="1">
    <location>
        <begin position="1"/>
        <end position="61"/>
    </location>
</feature>
<gene>
    <name evidence="2" type="ORF">B0H17DRAFT_1136411</name>
</gene>
<accession>A0AAD7GBY1</accession>
<keyword evidence="3" id="KW-1185">Reference proteome</keyword>
<name>A0AAD7GBY1_MYCRO</name>
<comment type="caution">
    <text evidence="2">The sequence shown here is derived from an EMBL/GenBank/DDBJ whole genome shotgun (WGS) entry which is preliminary data.</text>
</comment>
<feature type="compositionally biased region" description="Polar residues" evidence="1">
    <location>
        <begin position="1"/>
        <end position="10"/>
    </location>
</feature>
<dbReference type="AlphaFoldDB" id="A0AAD7GBY1"/>
<evidence type="ECO:0000256" key="1">
    <source>
        <dbReference type="SAM" id="MobiDB-lite"/>
    </source>
</evidence>
<evidence type="ECO:0000313" key="3">
    <source>
        <dbReference type="Proteomes" id="UP001221757"/>
    </source>
</evidence>
<evidence type="ECO:0000313" key="2">
    <source>
        <dbReference type="EMBL" id="KAJ7687289.1"/>
    </source>
</evidence>
<protein>
    <submittedName>
        <fullName evidence="2">Uncharacterized protein</fullName>
    </submittedName>
</protein>
<feature type="compositionally biased region" description="Polar residues" evidence="1">
    <location>
        <begin position="17"/>
        <end position="28"/>
    </location>
</feature>
<sequence length="150" mass="16517">MSKQSTVNQRSSDHANMFTSSKTNRAQPSSERTRSTTSTQVKAETRSSVSPVSTPPHMPRSSLVTVLRSCAHSTDMPMARLQAELKTKYADGEWGAKTARRAVVQIKHKAREIIVAATTKAALNGYGVRRGMGRTKKDARNDEEYECECG</sequence>
<proteinExistence type="predicted"/>